<gene>
    <name evidence="2" type="ORF">ABS32_05065</name>
</gene>
<reference evidence="2 3" key="1">
    <citation type="submission" date="2015-10" db="EMBL/GenBank/DDBJ databases">
        <title>Metagenome-Assembled Genomes uncover a global brackish microbiome.</title>
        <authorList>
            <person name="Hugerth L.W."/>
            <person name="Larsson J."/>
            <person name="Alneberg J."/>
            <person name="Lindh M.V."/>
            <person name="Legrand C."/>
            <person name="Pinhassi J."/>
            <person name="Andersson A.F."/>
        </authorList>
    </citation>
    <scope>NUCLEOTIDE SEQUENCE [LARGE SCALE GENOMIC DNA]</scope>
    <source>
        <strain evidence="2">BACL9 MAG-120820-bin42</strain>
    </source>
</reference>
<proteinExistence type="predicted"/>
<evidence type="ECO:0000256" key="1">
    <source>
        <dbReference type="SAM" id="MobiDB-lite"/>
    </source>
</evidence>
<comment type="caution">
    <text evidence="2">The sequence shown here is derived from an EMBL/GenBank/DDBJ whole genome shotgun (WGS) entry which is preliminary data.</text>
</comment>
<organism evidence="2 3">
    <name type="scientific">Verrucomicrobia subdivision 6 bacterium BACL9 MAG-120820-bin42</name>
    <dbReference type="NCBI Taxonomy" id="1655634"/>
    <lineage>
        <taxon>Bacteria</taxon>
        <taxon>Pseudomonadati</taxon>
        <taxon>Verrucomicrobiota</taxon>
        <taxon>Verrucomicrobiia</taxon>
        <taxon>Verrucomicrobiales</taxon>
        <taxon>Verrucomicrobia subdivision 6</taxon>
    </lineage>
</organism>
<protein>
    <submittedName>
        <fullName evidence="2">Uncharacterized protein</fullName>
    </submittedName>
</protein>
<evidence type="ECO:0000313" key="2">
    <source>
        <dbReference type="EMBL" id="KRP32054.1"/>
    </source>
</evidence>
<dbReference type="Proteomes" id="UP000051557">
    <property type="component" value="Unassembled WGS sequence"/>
</dbReference>
<accession>A0A0R2X7J2</accession>
<sequence length="61" mass="6525">MLNTGANQTEAGDEGGFAGGWEFAGDGKHSAPFESLLKHGSVSWLENVEGKQVVRKEHGLR</sequence>
<dbReference type="EMBL" id="LIDM01000183">
    <property type="protein sequence ID" value="KRP32054.1"/>
    <property type="molecule type" value="Genomic_DNA"/>
</dbReference>
<dbReference type="AlphaFoldDB" id="A0A0R2X7J2"/>
<evidence type="ECO:0000313" key="3">
    <source>
        <dbReference type="Proteomes" id="UP000051557"/>
    </source>
</evidence>
<feature type="region of interest" description="Disordered" evidence="1">
    <location>
        <begin position="1"/>
        <end position="24"/>
    </location>
</feature>
<name>A0A0R2X7J2_9BACT</name>